<evidence type="ECO:0000313" key="2">
    <source>
        <dbReference type="EMBL" id="MBI4250978.1"/>
    </source>
</evidence>
<feature type="non-terminal residue" evidence="2">
    <location>
        <position position="1"/>
    </location>
</feature>
<feature type="domain" description="UspA" evidence="1">
    <location>
        <begin position="1"/>
        <end position="26"/>
    </location>
</feature>
<evidence type="ECO:0000313" key="3">
    <source>
        <dbReference type="Proteomes" id="UP000752292"/>
    </source>
</evidence>
<dbReference type="AlphaFoldDB" id="A0A932ZSF8"/>
<proteinExistence type="predicted"/>
<dbReference type="Gene3D" id="3.40.50.12370">
    <property type="match status" value="1"/>
</dbReference>
<name>A0A932ZSF8_UNCTE</name>
<reference evidence="2" key="1">
    <citation type="submission" date="2020-07" db="EMBL/GenBank/DDBJ databases">
        <title>Huge and variable diversity of episymbiotic CPR bacteria and DPANN archaea in groundwater ecosystems.</title>
        <authorList>
            <person name="He C.Y."/>
            <person name="Keren R."/>
            <person name="Whittaker M."/>
            <person name="Farag I.F."/>
            <person name="Doudna J."/>
            <person name="Cate J.H.D."/>
            <person name="Banfield J.F."/>
        </authorList>
    </citation>
    <scope>NUCLEOTIDE SEQUENCE</scope>
    <source>
        <strain evidence="2">NC_groundwater_1370_Ag_S-0.2um_69_93</strain>
    </source>
</reference>
<dbReference type="SUPFAM" id="SSF52402">
    <property type="entry name" value="Adenine nucleotide alpha hydrolases-like"/>
    <property type="match status" value="1"/>
</dbReference>
<dbReference type="CDD" id="cd00293">
    <property type="entry name" value="USP-like"/>
    <property type="match status" value="1"/>
</dbReference>
<dbReference type="InterPro" id="IPR006016">
    <property type="entry name" value="UspA"/>
</dbReference>
<protein>
    <submittedName>
        <fullName evidence="2">Universal stress protein</fullName>
    </submittedName>
</protein>
<dbReference type="Proteomes" id="UP000752292">
    <property type="component" value="Unassembled WGS sequence"/>
</dbReference>
<accession>A0A932ZSF8</accession>
<dbReference type="Pfam" id="PF00582">
    <property type="entry name" value="Usp"/>
    <property type="match status" value="1"/>
</dbReference>
<dbReference type="EMBL" id="JACQRX010000038">
    <property type="protein sequence ID" value="MBI4250978.1"/>
    <property type="molecule type" value="Genomic_DNA"/>
</dbReference>
<organism evidence="2 3">
    <name type="scientific">Tectimicrobiota bacterium</name>
    <dbReference type="NCBI Taxonomy" id="2528274"/>
    <lineage>
        <taxon>Bacteria</taxon>
        <taxon>Pseudomonadati</taxon>
        <taxon>Nitrospinota/Tectimicrobiota group</taxon>
        <taxon>Candidatus Tectimicrobiota</taxon>
    </lineage>
</organism>
<sequence>RTGLTRLFLGSVAENVIRHAPCPVLSFRPKL</sequence>
<evidence type="ECO:0000259" key="1">
    <source>
        <dbReference type="Pfam" id="PF00582"/>
    </source>
</evidence>
<comment type="caution">
    <text evidence="2">The sequence shown here is derived from an EMBL/GenBank/DDBJ whole genome shotgun (WGS) entry which is preliminary data.</text>
</comment>
<gene>
    <name evidence="2" type="ORF">HY618_00830</name>
</gene>